<sequence length="139" mass="15530">MKEWYFSNNGEISGPLGLADSNKFIASNPDVYAWHPSYAQWVPVSHVEEFDITVSPPPPPAEIPQQLIERFTAKERELNSALGRIDTTLKTINSSMSDIGRDSSRYKVTTKELNEKVEATLRSVNEQYAALQKTLSGVS</sequence>
<name>A0ABN4YJM6_9GAMM</name>
<gene>
    <name evidence="2" type="ORF">SJ2017_3237</name>
</gene>
<accession>A0ABN4YJM6</accession>
<dbReference type="EMBL" id="CP020472">
    <property type="protein sequence ID" value="ARD23501.1"/>
    <property type="molecule type" value="Genomic_DNA"/>
</dbReference>
<dbReference type="InterPro" id="IPR025640">
    <property type="entry name" value="GYF_2"/>
</dbReference>
<reference evidence="2 3" key="1">
    <citation type="submission" date="2017-03" db="EMBL/GenBank/DDBJ databases">
        <title>Genome sequencing of Shewanella japonica KCTC 22435.</title>
        <authorList>
            <person name="Kim K.M."/>
        </authorList>
    </citation>
    <scope>NUCLEOTIDE SEQUENCE [LARGE SCALE GENOMIC DNA]</scope>
    <source>
        <strain evidence="2 3">KCTC 22435</strain>
    </source>
</reference>
<evidence type="ECO:0000259" key="1">
    <source>
        <dbReference type="Pfam" id="PF14237"/>
    </source>
</evidence>
<evidence type="ECO:0000313" key="3">
    <source>
        <dbReference type="Proteomes" id="UP000191820"/>
    </source>
</evidence>
<evidence type="ECO:0000313" key="2">
    <source>
        <dbReference type="EMBL" id="ARD23501.1"/>
    </source>
</evidence>
<dbReference type="Pfam" id="PF14237">
    <property type="entry name" value="GYF_2"/>
    <property type="match status" value="1"/>
</dbReference>
<organism evidence="2 3">
    <name type="scientific">Shewanella japonica</name>
    <dbReference type="NCBI Taxonomy" id="93973"/>
    <lineage>
        <taxon>Bacteria</taxon>
        <taxon>Pseudomonadati</taxon>
        <taxon>Pseudomonadota</taxon>
        <taxon>Gammaproteobacteria</taxon>
        <taxon>Alteromonadales</taxon>
        <taxon>Shewanellaceae</taxon>
        <taxon>Shewanella</taxon>
    </lineage>
</organism>
<feature type="domain" description="GYF" evidence="1">
    <location>
        <begin position="4"/>
        <end position="50"/>
    </location>
</feature>
<proteinExistence type="predicted"/>
<keyword evidence="3" id="KW-1185">Reference proteome</keyword>
<protein>
    <recommendedName>
        <fullName evidence="1">GYF domain-containing protein</fullName>
    </recommendedName>
</protein>
<dbReference type="Proteomes" id="UP000191820">
    <property type="component" value="Chromosome"/>
</dbReference>
<dbReference type="RefSeq" id="WP_055023646.1">
    <property type="nucleotide sequence ID" value="NZ_CANMJJ010000002.1"/>
</dbReference>